<dbReference type="AlphaFoldDB" id="A0A067S568"/>
<accession>A0A067S568</accession>
<keyword evidence="4" id="KW-1185">Reference proteome</keyword>
<dbReference type="Proteomes" id="UP000027222">
    <property type="component" value="Unassembled WGS sequence"/>
</dbReference>
<dbReference type="OrthoDB" id="3186724at2759"/>
<evidence type="ECO:0000259" key="2">
    <source>
        <dbReference type="Pfam" id="PF12776"/>
    </source>
</evidence>
<reference evidence="4" key="1">
    <citation type="journal article" date="2014" name="Proc. Natl. Acad. Sci. U.S.A.">
        <title>Extensive sampling of basidiomycete genomes demonstrates inadequacy of the white-rot/brown-rot paradigm for wood decay fungi.</title>
        <authorList>
            <person name="Riley R."/>
            <person name="Salamov A.A."/>
            <person name="Brown D.W."/>
            <person name="Nagy L.G."/>
            <person name="Floudas D."/>
            <person name="Held B.W."/>
            <person name="Levasseur A."/>
            <person name="Lombard V."/>
            <person name="Morin E."/>
            <person name="Otillar R."/>
            <person name="Lindquist E.A."/>
            <person name="Sun H."/>
            <person name="LaButti K.M."/>
            <person name="Schmutz J."/>
            <person name="Jabbour D."/>
            <person name="Luo H."/>
            <person name="Baker S.E."/>
            <person name="Pisabarro A.G."/>
            <person name="Walton J.D."/>
            <person name="Blanchette R.A."/>
            <person name="Henrissat B."/>
            <person name="Martin F."/>
            <person name="Cullen D."/>
            <person name="Hibbett D.S."/>
            <person name="Grigoriev I.V."/>
        </authorList>
    </citation>
    <scope>NUCLEOTIDE SEQUENCE [LARGE SCALE GENOMIC DNA]</scope>
    <source>
        <strain evidence="4">CBS 339.88</strain>
    </source>
</reference>
<organism evidence="3 4">
    <name type="scientific">Galerina marginata (strain CBS 339.88)</name>
    <dbReference type="NCBI Taxonomy" id="685588"/>
    <lineage>
        <taxon>Eukaryota</taxon>
        <taxon>Fungi</taxon>
        <taxon>Dikarya</taxon>
        <taxon>Basidiomycota</taxon>
        <taxon>Agaricomycotina</taxon>
        <taxon>Agaricomycetes</taxon>
        <taxon>Agaricomycetidae</taxon>
        <taxon>Agaricales</taxon>
        <taxon>Agaricineae</taxon>
        <taxon>Strophariaceae</taxon>
        <taxon>Galerina</taxon>
    </lineage>
</organism>
<dbReference type="PANTHER" id="PTHR46929">
    <property type="entry name" value="EXPRESSED PROTEIN"/>
    <property type="match status" value="1"/>
</dbReference>
<protein>
    <recommendedName>
        <fullName evidence="2">Myb/SANT-like domain-containing protein</fullName>
    </recommendedName>
</protein>
<dbReference type="Pfam" id="PF12776">
    <property type="entry name" value="Myb_DNA-bind_3"/>
    <property type="match status" value="1"/>
</dbReference>
<feature type="region of interest" description="Disordered" evidence="1">
    <location>
        <begin position="136"/>
        <end position="183"/>
    </location>
</feature>
<sequence length="192" mass="20878">MPAGAVWTAPEETALVDFLGDNKAEAGDGGNFKSTTFQRAVSHIAPLHERGSIKTVKSTRSKWIAFKKIYRIIRAIQLVSGWVWDDDTGASITADSASSWDDYVKKHPEAKPFRNKGWRHFNKVALIMPSTAAGANVFHPTAGPSTPDDDSDRAVSPEPTPPPASSDSSDPPDHGDSDEDEVCNYLPFKTLI</sequence>
<evidence type="ECO:0000313" key="3">
    <source>
        <dbReference type="EMBL" id="KDR65022.1"/>
    </source>
</evidence>
<dbReference type="HOGENOM" id="CLU_082499_2_0_1"/>
<name>A0A067S568_GALM3</name>
<evidence type="ECO:0000313" key="4">
    <source>
        <dbReference type="Proteomes" id="UP000027222"/>
    </source>
</evidence>
<dbReference type="InterPro" id="IPR024752">
    <property type="entry name" value="Myb/SANT-like_dom"/>
</dbReference>
<feature type="domain" description="Myb/SANT-like" evidence="2">
    <location>
        <begin position="7"/>
        <end position="103"/>
    </location>
</feature>
<dbReference type="STRING" id="685588.A0A067S568"/>
<gene>
    <name evidence="3" type="ORF">GALMADRAFT_82385</name>
</gene>
<proteinExistence type="predicted"/>
<evidence type="ECO:0000256" key="1">
    <source>
        <dbReference type="SAM" id="MobiDB-lite"/>
    </source>
</evidence>
<dbReference type="PANTHER" id="PTHR46929:SF3">
    <property type="entry name" value="MYB_SANT-LIKE DOMAIN-CONTAINING PROTEIN"/>
    <property type="match status" value="1"/>
</dbReference>
<dbReference type="EMBL" id="KL142578">
    <property type="protein sequence ID" value="KDR65022.1"/>
    <property type="molecule type" value="Genomic_DNA"/>
</dbReference>